<accession>A0A2T2Y9H0</accession>
<evidence type="ECO:0008006" key="5">
    <source>
        <dbReference type="Google" id="ProtNLM"/>
    </source>
</evidence>
<comment type="caution">
    <text evidence="3">The sequence shown here is derived from an EMBL/GenBank/DDBJ whole genome shotgun (WGS) entry which is preliminary data.</text>
</comment>
<feature type="region of interest" description="Disordered" evidence="1">
    <location>
        <begin position="92"/>
        <end position="116"/>
    </location>
</feature>
<reference evidence="3 4" key="1">
    <citation type="submission" date="2018-03" db="EMBL/GenBank/DDBJ databases">
        <title>Adhaeribacter sp. HMF7605 Genome sequencing and assembly.</title>
        <authorList>
            <person name="Kang H."/>
            <person name="Kang J."/>
            <person name="Cha I."/>
            <person name="Kim H."/>
            <person name="Joh K."/>
        </authorList>
    </citation>
    <scope>NUCLEOTIDE SEQUENCE [LARGE SCALE GENOMIC DNA]</scope>
    <source>
        <strain evidence="3 4">HMF7605</strain>
    </source>
</reference>
<proteinExistence type="predicted"/>
<gene>
    <name evidence="3" type="ORF">AHMF7605_00850</name>
</gene>
<name>A0A2T2Y9H0_9BACT</name>
<dbReference type="AlphaFoldDB" id="A0A2T2Y9H0"/>
<organism evidence="3 4">
    <name type="scientific">Adhaeribacter arboris</name>
    <dbReference type="NCBI Taxonomy" id="2072846"/>
    <lineage>
        <taxon>Bacteria</taxon>
        <taxon>Pseudomonadati</taxon>
        <taxon>Bacteroidota</taxon>
        <taxon>Cytophagia</taxon>
        <taxon>Cytophagales</taxon>
        <taxon>Hymenobacteraceae</taxon>
        <taxon>Adhaeribacter</taxon>
    </lineage>
</organism>
<keyword evidence="4" id="KW-1185">Reference proteome</keyword>
<protein>
    <recommendedName>
        <fullName evidence="5">SH3b domain-containing protein</fullName>
    </recommendedName>
</protein>
<dbReference type="EMBL" id="PYFT01000001">
    <property type="protein sequence ID" value="PSR52169.1"/>
    <property type="molecule type" value="Genomic_DNA"/>
</dbReference>
<dbReference type="Proteomes" id="UP000240357">
    <property type="component" value="Unassembled WGS sequence"/>
</dbReference>
<sequence>MKKLVLIILVSLQVSWLVAKETPTTPEAPTIYVRNENAKVYKQPAYKAEVLQVVKLSDPIQMVRKFDDRWIIVKVNGQSGYIERWNITTKKSHQRNKNYNQDQLPVAPTEQISKNN</sequence>
<evidence type="ECO:0000256" key="2">
    <source>
        <dbReference type="SAM" id="SignalP"/>
    </source>
</evidence>
<keyword evidence="2" id="KW-0732">Signal</keyword>
<evidence type="ECO:0000313" key="4">
    <source>
        <dbReference type="Proteomes" id="UP000240357"/>
    </source>
</evidence>
<feature type="chain" id="PRO_5015431166" description="SH3b domain-containing protein" evidence="2">
    <location>
        <begin position="20"/>
        <end position="116"/>
    </location>
</feature>
<dbReference type="RefSeq" id="WP_106925531.1">
    <property type="nucleotide sequence ID" value="NZ_PYFT01000001.1"/>
</dbReference>
<feature type="signal peptide" evidence="2">
    <location>
        <begin position="1"/>
        <end position="19"/>
    </location>
</feature>
<dbReference type="Gene3D" id="2.30.30.40">
    <property type="entry name" value="SH3 Domains"/>
    <property type="match status" value="1"/>
</dbReference>
<evidence type="ECO:0000313" key="3">
    <source>
        <dbReference type="EMBL" id="PSR52169.1"/>
    </source>
</evidence>
<evidence type="ECO:0000256" key="1">
    <source>
        <dbReference type="SAM" id="MobiDB-lite"/>
    </source>
</evidence>
<dbReference type="OrthoDB" id="893895at2"/>